<feature type="compositionally biased region" description="Basic and acidic residues" evidence="11">
    <location>
        <begin position="810"/>
        <end position="821"/>
    </location>
</feature>
<feature type="domain" description="GPI inositol-deacylase transmembrane" evidence="13">
    <location>
        <begin position="685"/>
        <end position="937"/>
    </location>
</feature>
<keyword evidence="5 10" id="KW-0378">Hydrolase</keyword>
<feature type="region of interest" description="Disordered" evidence="11">
    <location>
        <begin position="802"/>
        <end position="821"/>
    </location>
</feature>
<dbReference type="OMA" id="WVRNLAV"/>
<keyword evidence="4 10" id="KW-0812">Transmembrane</keyword>
<comment type="subcellular location">
    <subcellularLocation>
        <location evidence="1">Endoplasmic reticulum membrane</location>
        <topology evidence="1">Multi-pass membrane protein</topology>
    </subcellularLocation>
</comment>
<feature type="transmembrane region" description="Helical" evidence="10">
    <location>
        <begin position="869"/>
        <end position="889"/>
    </location>
</feature>
<keyword evidence="7 10" id="KW-0653">Protein transport</keyword>
<evidence type="ECO:0000313" key="15">
    <source>
        <dbReference type="Proteomes" id="UP000054270"/>
    </source>
</evidence>
<evidence type="ECO:0000256" key="7">
    <source>
        <dbReference type="ARBA" id="ARBA00022927"/>
    </source>
</evidence>
<name>A0A0D2QDU2_HYPSF</name>
<evidence type="ECO:0000256" key="9">
    <source>
        <dbReference type="ARBA" id="ARBA00023136"/>
    </source>
</evidence>
<evidence type="ECO:0000313" key="14">
    <source>
        <dbReference type="EMBL" id="KJA29745.1"/>
    </source>
</evidence>
<proteinExistence type="inferred from homology"/>
<dbReference type="GO" id="GO:0005789">
    <property type="term" value="C:endoplasmic reticulum membrane"/>
    <property type="evidence" value="ECO:0007669"/>
    <property type="project" value="UniProtKB-SubCell"/>
</dbReference>
<feature type="transmembrane region" description="Helical" evidence="10">
    <location>
        <begin position="690"/>
        <end position="714"/>
    </location>
</feature>
<feature type="transmembrane region" description="Helical" evidence="10">
    <location>
        <begin position="619"/>
        <end position="640"/>
    </location>
</feature>
<dbReference type="OrthoDB" id="348976at2759"/>
<gene>
    <name evidence="14" type="ORF">HYPSUDRAFT_60597</name>
</gene>
<feature type="transmembrane region" description="Helical" evidence="10">
    <location>
        <begin position="746"/>
        <end position="769"/>
    </location>
</feature>
<dbReference type="GO" id="GO:0006888">
    <property type="term" value="P:endoplasmic reticulum to Golgi vesicle-mediated transport"/>
    <property type="evidence" value="ECO:0007669"/>
    <property type="project" value="TreeGrafter"/>
</dbReference>
<keyword evidence="3 10" id="KW-0813">Transport</keyword>
<keyword evidence="15" id="KW-1185">Reference proteome</keyword>
<dbReference type="GO" id="GO:0050185">
    <property type="term" value="F:phosphatidylinositol deacylase activity"/>
    <property type="evidence" value="ECO:0007669"/>
    <property type="project" value="TreeGrafter"/>
</dbReference>
<keyword evidence="9 10" id="KW-0472">Membrane</keyword>
<evidence type="ECO:0000256" key="10">
    <source>
        <dbReference type="RuleBase" id="RU365011"/>
    </source>
</evidence>
<dbReference type="PANTHER" id="PTHR15495:SF7">
    <property type="entry name" value="GPI INOSITOL-DEACYLASE"/>
    <property type="match status" value="1"/>
</dbReference>
<feature type="transmembrane region" description="Helical" evidence="10">
    <location>
        <begin position="665"/>
        <end position="683"/>
    </location>
</feature>
<dbReference type="Proteomes" id="UP000054270">
    <property type="component" value="Unassembled WGS sequence"/>
</dbReference>
<accession>A0A0D2QDU2</accession>
<evidence type="ECO:0000259" key="12">
    <source>
        <dbReference type="Pfam" id="PF07819"/>
    </source>
</evidence>
<dbReference type="GO" id="GO:0015031">
    <property type="term" value="P:protein transport"/>
    <property type="evidence" value="ECO:0007669"/>
    <property type="project" value="UniProtKB-KW"/>
</dbReference>
<dbReference type="EMBL" id="KN817518">
    <property type="protein sequence ID" value="KJA29745.1"/>
    <property type="molecule type" value="Genomic_DNA"/>
</dbReference>
<evidence type="ECO:0000256" key="3">
    <source>
        <dbReference type="ARBA" id="ARBA00022448"/>
    </source>
</evidence>
<dbReference type="Pfam" id="PF25140">
    <property type="entry name" value="PGAP1_TMD"/>
    <property type="match status" value="1"/>
</dbReference>
<dbReference type="PANTHER" id="PTHR15495">
    <property type="entry name" value="NEGATIVE REGULATOR OF VESICLE FORMATION-RELATED"/>
    <property type="match status" value="1"/>
</dbReference>
<evidence type="ECO:0000256" key="5">
    <source>
        <dbReference type="ARBA" id="ARBA00022801"/>
    </source>
</evidence>
<comment type="similarity">
    <text evidence="2 10">Belongs to the GPI inositol-deacylase family.</text>
</comment>
<dbReference type="InterPro" id="IPR029058">
    <property type="entry name" value="AB_hydrolase_fold"/>
</dbReference>
<feature type="domain" description="GPI inositol-deacylase PGAP1-like alpha/beta" evidence="12">
    <location>
        <begin position="83"/>
        <end position="295"/>
    </location>
</feature>
<evidence type="ECO:0000256" key="8">
    <source>
        <dbReference type="ARBA" id="ARBA00022989"/>
    </source>
</evidence>
<dbReference type="STRING" id="945553.A0A0D2QDU2"/>
<organism evidence="14 15">
    <name type="scientific">Hypholoma sublateritium (strain FD-334 SS-4)</name>
    <dbReference type="NCBI Taxonomy" id="945553"/>
    <lineage>
        <taxon>Eukaryota</taxon>
        <taxon>Fungi</taxon>
        <taxon>Dikarya</taxon>
        <taxon>Basidiomycota</taxon>
        <taxon>Agaricomycotina</taxon>
        <taxon>Agaricomycetes</taxon>
        <taxon>Agaricomycetidae</taxon>
        <taxon>Agaricales</taxon>
        <taxon>Agaricineae</taxon>
        <taxon>Strophariaceae</taxon>
        <taxon>Hypholoma</taxon>
    </lineage>
</organism>
<comment type="function">
    <text evidence="10">Involved in inositol deacylation of GPI-anchored proteins which plays important roles in the quality control and ER-associated degradation of GPI-anchored proteins.</text>
</comment>
<evidence type="ECO:0000256" key="6">
    <source>
        <dbReference type="ARBA" id="ARBA00022824"/>
    </source>
</evidence>
<dbReference type="InterPro" id="IPR039529">
    <property type="entry name" value="PGAP1/BST1"/>
</dbReference>
<feature type="transmembrane region" description="Helical" evidence="10">
    <location>
        <begin position="834"/>
        <end position="857"/>
    </location>
</feature>
<feature type="transmembrane region" description="Helical" evidence="10">
    <location>
        <begin position="6"/>
        <end position="31"/>
    </location>
</feature>
<keyword evidence="6 10" id="KW-0256">Endoplasmic reticulum</keyword>
<dbReference type="InterPro" id="IPR056824">
    <property type="entry name" value="PGAP1_TMD"/>
</dbReference>
<reference evidence="15" key="1">
    <citation type="submission" date="2014-04" db="EMBL/GenBank/DDBJ databases">
        <title>Evolutionary Origins and Diversification of the Mycorrhizal Mutualists.</title>
        <authorList>
            <consortium name="DOE Joint Genome Institute"/>
            <consortium name="Mycorrhizal Genomics Consortium"/>
            <person name="Kohler A."/>
            <person name="Kuo A."/>
            <person name="Nagy L.G."/>
            <person name="Floudas D."/>
            <person name="Copeland A."/>
            <person name="Barry K.W."/>
            <person name="Cichocki N."/>
            <person name="Veneault-Fourrey C."/>
            <person name="LaButti K."/>
            <person name="Lindquist E.A."/>
            <person name="Lipzen A."/>
            <person name="Lundell T."/>
            <person name="Morin E."/>
            <person name="Murat C."/>
            <person name="Riley R."/>
            <person name="Ohm R."/>
            <person name="Sun H."/>
            <person name="Tunlid A."/>
            <person name="Henrissat B."/>
            <person name="Grigoriev I.V."/>
            <person name="Hibbett D.S."/>
            <person name="Martin F."/>
        </authorList>
    </citation>
    <scope>NUCLEOTIDE SEQUENCE [LARGE SCALE GENOMIC DNA]</scope>
    <source>
        <strain evidence="15">FD-334 SS-4</strain>
    </source>
</reference>
<dbReference type="Pfam" id="PF07819">
    <property type="entry name" value="PGAP1"/>
    <property type="match status" value="1"/>
</dbReference>
<dbReference type="InterPro" id="IPR012908">
    <property type="entry name" value="PGAP1-ab_dom-like"/>
</dbReference>
<dbReference type="AlphaFoldDB" id="A0A0D2QDU2"/>
<dbReference type="SUPFAM" id="SSF53474">
    <property type="entry name" value="alpha/beta-Hydrolases"/>
    <property type="match status" value="1"/>
</dbReference>
<sequence length="953" mass="105390">MPTIVTGFLGIFSLLTVLVFYLASLAISTNLSPQGCRMSWMSPSYVQQTNFNANWSPLSGRYSLWLYREVGWDLLQERQRENSLPVLFIPGNAGSSHQVRSIASSATRQYFSSPHVVSETFESRSVKPLDFFAVEFNEDLSAFHSSTLESQIAYSRQAISYILSLYPLDTKILIVGHSMGGVVATSLLPSGNISAIITMSTPHTLPPARFDYRIDKLYHRLQTILRDDPTPIVSICGGATDLMIPSESCVLPKTTHDIFRRTVFTSALEGAWTGVGHREMVWCHQVRWRVARSALELGPASTLSSRAAILDKWLRDGHSPPPSLDQKSDFDPTNVEMLALGQILRLNEPRNPKGYLLPVDADPSVEVPQKITVLVSQGAIASVSPQNAIDLRLSIFSCTGPSAADCLSLKPDTLKLVPNPGSRKVFPVPQEGSDESEGVVFYEALIPRIDAQQWIGVKVDGADGRGWVMAGISQQTQIVSPVSTLALALTSQSVRIPTGSGLTSSFTFPKLISNALVVYRVTTQRYATSSCIDTLFPPLLMHTSHTTETHYFPLTSVNNGRTLLHAHLGAPFIDHNFHLPSYVNLTIISSADPECRRALAEFRITIDWTATLGRWASRYLHTLVSWAAGVASLVVFFGWAKHDTGAAMPTVGQALSIYGRYMLRYLLPASVIFSVIPILEWAFTGNRGVVFFAPIAPLILLTASGLVCVVWWMLSLLLKITGKLNSLVSTRRAEHVGVPKSTVLSLSLICLVIFIFVPWQVAYVGCWLLHLHTCASSAHQLASLGQDTSVEAVPLVIRSGRNVEDTEEVPPSRERPPLDDINTKRDSLNHNLHILVLMTWLLPLTAPVLAVWVRTLLTAGYTTPFDSDHNFLAVLPFLIFADFASWAPARLFEKTQLEKRLPLRWLFAFVAGTAFIFGSRKPYLVLDVARVAMWVIVIGRIGRRYWGGRHWII</sequence>
<dbReference type="GO" id="GO:0006505">
    <property type="term" value="P:GPI anchor metabolic process"/>
    <property type="evidence" value="ECO:0007669"/>
    <property type="project" value="TreeGrafter"/>
</dbReference>
<evidence type="ECO:0000256" key="2">
    <source>
        <dbReference type="ARBA" id="ARBA00006931"/>
    </source>
</evidence>
<evidence type="ECO:0000259" key="13">
    <source>
        <dbReference type="Pfam" id="PF25140"/>
    </source>
</evidence>
<dbReference type="Gene3D" id="3.40.50.1820">
    <property type="entry name" value="alpha/beta hydrolase"/>
    <property type="match status" value="1"/>
</dbReference>
<evidence type="ECO:0000256" key="11">
    <source>
        <dbReference type="SAM" id="MobiDB-lite"/>
    </source>
</evidence>
<keyword evidence="8 10" id="KW-1133">Transmembrane helix</keyword>
<feature type="transmembrane region" description="Helical" evidence="10">
    <location>
        <begin position="901"/>
        <end position="917"/>
    </location>
</feature>
<protein>
    <recommendedName>
        <fullName evidence="10">GPI inositol-deacylase</fullName>
        <ecNumber evidence="10">3.1.-.-</ecNumber>
    </recommendedName>
</protein>
<evidence type="ECO:0000256" key="4">
    <source>
        <dbReference type="ARBA" id="ARBA00022692"/>
    </source>
</evidence>
<dbReference type="EC" id="3.1.-.-" evidence="10"/>
<evidence type="ECO:0000256" key="1">
    <source>
        <dbReference type="ARBA" id="ARBA00004477"/>
    </source>
</evidence>